<dbReference type="InterPro" id="IPR000210">
    <property type="entry name" value="BTB/POZ_dom"/>
</dbReference>
<protein>
    <submittedName>
        <fullName evidence="2">BTB/POZ domain-containing protein 7</fullName>
    </submittedName>
</protein>
<reference evidence="2 3" key="1">
    <citation type="journal article" date="2015" name="Nat. Commun.">
        <title>Outbred genome sequencing and CRISPR/Cas9 gene editing in butterflies.</title>
        <authorList>
            <person name="Li X."/>
            <person name="Fan D."/>
            <person name="Zhang W."/>
            <person name="Liu G."/>
            <person name="Zhang L."/>
            <person name="Zhao L."/>
            <person name="Fang X."/>
            <person name="Chen L."/>
            <person name="Dong Y."/>
            <person name="Chen Y."/>
            <person name="Ding Y."/>
            <person name="Zhao R."/>
            <person name="Feng M."/>
            <person name="Zhu Y."/>
            <person name="Feng Y."/>
            <person name="Jiang X."/>
            <person name="Zhu D."/>
            <person name="Xiang H."/>
            <person name="Feng X."/>
            <person name="Li S."/>
            <person name="Wang J."/>
            <person name="Zhang G."/>
            <person name="Kronforst M.R."/>
            <person name="Wang W."/>
        </authorList>
    </citation>
    <scope>NUCLEOTIDE SEQUENCE [LARGE SCALE GENOMIC DNA]</scope>
    <source>
        <strain evidence="2">Ya'a_city_454_Pm</strain>
        <tissue evidence="2">Whole body</tissue>
    </source>
</reference>
<evidence type="ECO:0000313" key="2">
    <source>
        <dbReference type="EMBL" id="KPJ17501.1"/>
    </source>
</evidence>
<dbReference type="GO" id="GO:0061138">
    <property type="term" value="P:morphogenesis of a branching epithelium"/>
    <property type="evidence" value="ECO:0007669"/>
    <property type="project" value="InterPro"/>
</dbReference>
<dbReference type="Pfam" id="PF00651">
    <property type="entry name" value="BTB"/>
    <property type="match status" value="1"/>
</dbReference>
<dbReference type="InterPro" id="IPR011333">
    <property type="entry name" value="SKP1/BTB/POZ_sf"/>
</dbReference>
<dbReference type="AlphaFoldDB" id="A0A0N1IPQ1"/>
<gene>
    <name evidence="2" type="ORF">RR48_01989</name>
</gene>
<dbReference type="PROSITE" id="PS50097">
    <property type="entry name" value="BTB"/>
    <property type="match status" value="1"/>
</dbReference>
<dbReference type="STRING" id="76193.A0A0N1IPQ1"/>
<dbReference type="Gene3D" id="3.30.710.10">
    <property type="entry name" value="Potassium Channel Kv1.1, Chain A"/>
    <property type="match status" value="1"/>
</dbReference>
<organism evidence="2 3">
    <name type="scientific">Papilio machaon</name>
    <name type="common">Old World swallowtail butterfly</name>
    <dbReference type="NCBI Taxonomy" id="76193"/>
    <lineage>
        <taxon>Eukaryota</taxon>
        <taxon>Metazoa</taxon>
        <taxon>Ecdysozoa</taxon>
        <taxon>Arthropoda</taxon>
        <taxon>Hexapoda</taxon>
        <taxon>Insecta</taxon>
        <taxon>Pterygota</taxon>
        <taxon>Neoptera</taxon>
        <taxon>Endopterygota</taxon>
        <taxon>Lepidoptera</taxon>
        <taxon>Glossata</taxon>
        <taxon>Ditrysia</taxon>
        <taxon>Papilionoidea</taxon>
        <taxon>Papilionidae</taxon>
        <taxon>Papilioninae</taxon>
        <taxon>Papilio</taxon>
    </lineage>
</organism>
<dbReference type="InterPro" id="IPR042345">
    <property type="entry name" value="Btbd7"/>
</dbReference>
<evidence type="ECO:0000313" key="3">
    <source>
        <dbReference type="Proteomes" id="UP000053240"/>
    </source>
</evidence>
<dbReference type="SUPFAM" id="SSF54695">
    <property type="entry name" value="POZ domain"/>
    <property type="match status" value="1"/>
</dbReference>
<dbReference type="PANTHER" id="PTHR16064:SF3">
    <property type="entry name" value="BTB_POZ DOMAIN-CONTAINING PROTEIN 7"/>
    <property type="match status" value="1"/>
</dbReference>
<proteinExistence type="predicted"/>
<dbReference type="Proteomes" id="UP000053240">
    <property type="component" value="Unassembled WGS sequence"/>
</dbReference>
<accession>A0A0N1IPQ1</accession>
<keyword evidence="3" id="KW-1185">Reference proteome</keyword>
<feature type="domain" description="BTB" evidence="1">
    <location>
        <begin position="174"/>
        <end position="242"/>
    </location>
</feature>
<dbReference type="InParanoid" id="A0A0N1IPQ1"/>
<name>A0A0N1IPQ1_PAPMA</name>
<dbReference type="EMBL" id="KQ460140">
    <property type="protein sequence ID" value="KPJ17501.1"/>
    <property type="molecule type" value="Genomic_DNA"/>
</dbReference>
<evidence type="ECO:0000259" key="1">
    <source>
        <dbReference type="PROSITE" id="PS50097"/>
    </source>
</evidence>
<sequence length="271" mass="29993">MSRLLCCLRARRQDMGAALYPAQPQEGEACDGAAEHVAPPTMADVIRERKKKAGGAALGTLRRRLAAATRRPRDSRPDRGELAKKTVELCHKWSTWYFTTYATLRRDAVAGCEHARFIRSVVSSWRLAEVFVLCEQLEAGAALRDLVTQAELAREPAPALHQDLAQAYRDRWMCDVELVGAGWSVSAHRAILAARCSYFRELLQRYPGVCRVPLEGAAAGLCREEMEAVVGALYAGPSCVRRPPCDLCNKSDLDIISGENTACECSMYYTK</sequence>
<dbReference type="PANTHER" id="PTHR16064">
    <property type="entry name" value="BTB POZ DOMAIN CONTAINING 7"/>
    <property type="match status" value="1"/>
</dbReference>